<sequence length="391" mass="42695">MASMSSITPFLPLYLQQLGITDPERVRLWTSIIFGANLLTAFIFSPIWGKLADQYGRKLMLVRSGIGMSITIILMGFATNHIHLLLLRLLNGMVAGFGPAAIALTATNTPKERTGYALGILHSGAVTGTICGPLLGGLLADSLGFSTIFFYTGLCLLMATLIVIFLVKENFEKKEKQEKTDFVQDLKKIISRRPIASLFVSAFIIRTAMVGTLPLIPLYVQELVSNKENLALLAGFTTATMGLGNMISAPRLGKLGDKFGSQYILICAVSGAILFTIPQAFVQELWQFMVLRFCTGICLAGMTPSINVLIRNYAPKGMESQTYSYSNSALFLGGLTGAIGMGTISSQFGLSMIFICSAVLLLLNNFWIKWTILSQIRPQRRVTEMSKERGN</sequence>
<feature type="transmembrane region" description="Helical" evidence="7">
    <location>
        <begin position="60"/>
        <end position="79"/>
    </location>
</feature>
<feature type="transmembrane region" description="Helical" evidence="7">
    <location>
        <begin position="261"/>
        <end position="282"/>
    </location>
</feature>
<reference evidence="9 10" key="1">
    <citation type="submission" date="2018-10" db="EMBL/GenBank/DDBJ databases">
        <title>Draft genome sequence of Bacillus salarius IM0101, isolated from a hypersaline soil in Inner Mongolia, China.</title>
        <authorList>
            <person name="Yamprayoonswat W."/>
            <person name="Boonvisut S."/>
            <person name="Jumpathong W."/>
            <person name="Sittihan S."/>
            <person name="Ruangsuj P."/>
            <person name="Wanthongcharoen S."/>
            <person name="Thongpramul N."/>
            <person name="Pimmason S."/>
            <person name="Yu B."/>
            <person name="Yasawong M."/>
        </authorList>
    </citation>
    <scope>NUCLEOTIDE SEQUENCE [LARGE SCALE GENOMIC DNA]</scope>
    <source>
        <strain evidence="9 10">IM0101</strain>
    </source>
</reference>
<protein>
    <submittedName>
        <fullName evidence="9">MFS transporter</fullName>
    </submittedName>
</protein>
<evidence type="ECO:0000256" key="5">
    <source>
        <dbReference type="ARBA" id="ARBA00022989"/>
    </source>
</evidence>
<evidence type="ECO:0000256" key="6">
    <source>
        <dbReference type="ARBA" id="ARBA00023136"/>
    </source>
</evidence>
<dbReference type="OrthoDB" id="65739at2"/>
<organism evidence="9 10">
    <name type="scientific">Salibacterium salarium</name>
    <dbReference type="NCBI Taxonomy" id="284579"/>
    <lineage>
        <taxon>Bacteria</taxon>
        <taxon>Bacillati</taxon>
        <taxon>Bacillota</taxon>
        <taxon>Bacilli</taxon>
        <taxon>Bacillales</taxon>
        <taxon>Bacillaceae</taxon>
    </lineage>
</organism>
<proteinExistence type="predicted"/>
<dbReference type="GO" id="GO:0005886">
    <property type="term" value="C:plasma membrane"/>
    <property type="evidence" value="ECO:0007669"/>
    <property type="project" value="UniProtKB-SubCell"/>
</dbReference>
<dbReference type="InterPro" id="IPR036259">
    <property type="entry name" value="MFS_trans_sf"/>
</dbReference>
<feature type="transmembrane region" description="Helical" evidence="7">
    <location>
        <begin position="348"/>
        <end position="368"/>
    </location>
</feature>
<comment type="caution">
    <text evidence="9">The sequence shown here is derived from an EMBL/GenBank/DDBJ whole genome shotgun (WGS) entry which is preliminary data.</text>
</comment>
<keyword evidence="6 7" id="KW-0472">Membrane</keyword>
<dbReference type="GO" id="GO:0022857">
    <property type="term" value="F:transmembrane transporter activity"/>
    <property type="evidence" value="ECO:0007669"/>
    <property type="project" value="InterPro"/>
</dbReference>
<dbReference type="AlphaFoldDB" id="A0A428NAK3"/>
<keyword evidence="5 7" id="KW-1133">Transmembrane helix</keyword>
<keyword evidence="3" id="KW-1003">Cell membrane</keyword>
<dbReference type="PANTHER" id="PTHR43414:SF6">
    <property type="entry name" value="MULTIDRUG RESISTANCE PROTEIN MDTG"/>
    <property type="match status" value="1"/>
</dbReference>
<evidence type="ECO:0000256" key="4">
    <source>
        <dbReference type="ARBA" id="ARBA00022692"/>
    </source>
</evidence>
<dbReference type="InterPro" id="IPR001958">
    <property type="entry name" value="Tet-R_TetA/multi-R_MdtG-like"/>
</dbReference>
<feature type="transmembrane region" description="Helical" evidence="7">
    <location>
        <begin position="288"/>
        <end position="310"/>
    </location>
</feature>
<dbReference type="PRINTS" id="PR01035">
    <property type="entry name" value="TCRTETA"/>
</dbReference>
<evidence type="ECO:0000256" key="2">
    <source>
        <dbReference type="ARBA" id="ARBA00022448"/>
    </source>
</evidence>
<evidence type="ECO:0000313" key="10">
    <source>
        <dbReference type="Proteomes" id="UP000275076"/>
    </source>
</evidence>
<gene>
    <name evidence="9" type="ORF">D7Z54_00175</name>
</gene>
<feature type="transmembrane region" description="Helical" evidence="7">
    <location>
        <begin position="230"/>
        <end position="249"/>
    </location>
</feature>
<keyword evidence="10" id="KW-1185">Reference proteome</keyword>
<dbReference type="InterPro" id="IPR011701">
    <property type="entry name" value="MFS"/>
</dbReference>
<feature type="transmembrane region" description="Helical" evidence="7">
    <location>
        <begin position="195"/>
        <end position="218"/>
    </location>
</feature>
<dbReference type="InterPro" id="IPR020846">
    <property type="entry name" value="MFS_dom"/>
</dbReference>
<feature type="transmembrane region" description="Helical" evidence="7">
    <location>
        <begin position="116"/>
        <end position="136"/>
    </location>
</feature>
<keyword evidence="2" id="KW-0813">Transport</keyword>
<comment type="subcellular location">
    <subcellularLocation>
        <location evidence="1">Cell membrane</location>
        <topology evidence="1">Multi-pass membrane protein</topology>
    </subcellularLocation>
</comment>
<dbReference type="PANTHER" id="PTHR43414">
    <property type="entry name" value="MULTIDRUG RESISTANCE PROTEIN MDTG"/>
    <property type="match status" value="1"/>
</dbReference>
<dbReference type="SUPFAM" id="SSF103473">
    <property type="entry name" value="MFS general substrate transporter"/>
    <property type="match status" value="1"/>
</dbReference>
<evidence type="ECO:0000256" key="7">
    <source>
        <dbReference type="SAM" id="Phobius"/>
    </source>
</evidence>
<feature type="transmembrane region" description="Helical" evidence="7">
    <location>
        <begin position="322"/>
        <end position="342"/>
    </location>
</feature>
<keyword evidence="4 7" id="KW-0812">Transmembrane</keyword>
<evidence type="ECO:0000259" key="8">
    <source>
        <dbReference type="PROSITE" id="PS50850"/>
    </source>
</evidence>
<evidence type="ECO:0000256" key="1">
    <source>
        <dbReference type="ARBA" id="ARBA00004651"/>
    </source>
</evidence>
<dbReference type="Pfam" id="PF07690">
    <property type="entry name" value="MFS_1"/>
    <property type="match status" value="1"/>
</dbReference>
<feature type="transmembrane region" description="Helical" evidence="7">
    <location>
        <begin position="148"/>
        <end position="167"/>
    </location>
</feature>
<name>A0A428NAK3_9BACI</name>
<dbReference type="Gene3D" id="1.20.1250.20">
    <property type="entry name" value="MFS general substrate transporter like domains"/>
    <property type="match status" value="2"/>
</dbReference>
<feature type="transmembrane region" description="Helical" evidence="7">
    <location>
        <begin position="85"/>
        <end position="104"/>
    </location>
</feature>
<dbReference type="EMBL" id="RBVX01000001">
    <property type="protein sequence ID" value="RSL35406.1"/>
    <property type="molecule type" value="Genomic_DNA"/>
</dbReference>
<dbReference type="Proteomes" id="UP000275076">
    <property type="component" value="Unassembled WGS sequence"/>
</dbReference>
<feature type="transmembrane region" description="Helical" evidence="7">
    <location>
        <begin position="28"/>
        <end position="48"/>
    </location>
</feature>
<feature type="domain" description="Major facilitator superfamily (MFS) profile" evidence="8">
    <location>
        <begin position="1"/>
        <end position="376"/>
    </location>
</feature>
<dbReference type="PROSITE" id="PS50850">
    <property type="entry name" value="MFS"/>
    <property type="match status" value="1"/>
</dbReference>
<evidence type="ECO:0000313" key="9">
    <source>
        <dbReference type="EMBL" id="RSL35406.1"/>
    </source>
</evidence>
<accession>A0A428NAK3</accession>
<evidence type="ECO:0000256" key="3">
    <source>
        <dbReference type="ARBA" id="ARBA00022475"/>
    </source>
</evidence>